<dbReference type="InterPro" id="IPR001944">
    <property type="entry name" value="Glycoside_Hdrlase_35"/>
</dbReference>
<dbReference type="EMBL" id="JTDE01007740">
    <property type="protein sequence ID" value="KAF7237608.1"/>
    <property type="molecule type" value="Genomic_DNA"/>
</dbReference>
<name>A0A8S9YEN1_9TREM</name>
<dbReference type="AlphaFoldDB" id="A0A8S9YEN1"/>
<evidence type="ECO:0000313" key="5">
    <source>
        <dbReference type="EMBL" id="KAF7237608.1"/>
    </source>
</evidence>
<dbReference type="PANTHER" id="PTHR23421">
    <property type="entry name" value="BETA-GALACTOSIDASE RELATED"/>
    <property type="match status" value="1"/>
</dbReference>
<evidence type="ECO:0000313" key="6">
    <source>
        <dbReference type="Proteomes" id="UP000822476"/>
    </source>
</evidence>
<dbReference type="SUPFAM" id="SSF49785">
    <property type="entry name" value="Galactose-binding domain-like"/>
    <property type="match status" value="1"/>
</dbReference>
<reference evidence="5" key="1">
    <citation type="submission" date="2019-07" db="EMBL/GenBank/DDBJ databases">
        <title>Annotation for the trematode Paragonimus miyazaki's.</title>
        <authorList>
            <person name="Choi Y.-J."/>
        </authorList>
    </citation>
    <scope>NUCLEOTIDE SEQUENCE</scope>
    <source>
        <strain evidence="5">Japan</strain>
    </source>
</reference>
<dbReference type="InterPro" id="IPR008979">
    <property type="entry name" value="Galactose-bd-like_sf"/>
</dbReference>
<dbReference type="Pfam" id="PF21317">
    <property type="entry name" value="BetaGal_ABD_1"/>
    <property type="match status" value="1"/>
</dbReference>
<protein>
    <submittedName>
        <fullName evidence="5">Uncharacterized protein</fullName>
    </submittedName>
</protein>
<sequence length="255" mass="28772">MVWISHILNNLSGETLSTFPLTMEALGQYEGFTAYITTLPTFGGSTISNLTLEKFADIAHVYSSNAQFQDLRWHFSLTAKHNQMQVDMSSLSQHTQLILLLENSGYVNYGQKLWNDVKGLSGNVTLNGNVLKSWTMIPIRNPFKLRRTYFHPFVTVRNAMVGPVQGGIFTGEFLIPSSNELHDTFLQPDSFVRGVISVNDNVVGRFNQKLGPQLRLYIPKQYLHAGTNKIVIIEMNGPVLVNPTVTFHIEPLWMQ</sequence>
<dbReference type="InterPro" id="IPR048912">
    <property type="entry name" value="BetaGal1-like_ABD1"/>
</dbReference>
<comment type="caution">
    <text evidence="5">The sequence shown here is derived from an EMBL/GenBank/DDBJ whole genome shotgun (WGS) entry which is preliminary data.</text>
</comment>
<keyword evidence="2" id="KW-0326">Glycosidase</keyword>
<evidence type="ECO:0000256" key="2">
    <source>
        <dbReference type="ARBA" id="ARBA00023295"/>
    </source>
</evidence>
<dbReference type="Proteomes" id="UP000822476">
    <property type="component" value="Unassembled WGS sequence"/>
</dbReference>
<dbReference type="InterPro" id="IPR048913">
    <property type="entry name" value="BetaGal_gal-bd"/>
</dbReference>
<feature type="domain" description="Beta-galactosidase 1-like first all-beta" evidence="3">
    <location>
        <begin position="20"/>
        <end position="139"/>
    </location>
</feature>
<evidence type="ECO:0000259" key="3">
    <source>
        <dbReference type="Pfam" id="PF21317"/>
    </source>
</evidence>
<dbReference type="GO" id="GO:0004553">
    <property type="term" value="F:hydrolase activity, hydrolyzing O-glycosyl compounds"/>
    <property type="evidence" value="ECO:0007669"/>
    <property type="project" value="InterPro"/>
</dbReference>
<dbReference type="Pfam" id="PF21467">
    <property type="entry name" value="BetaGal_gal-bd"/>
    <property type="match status" value="1"/>
</dbReference>
<evidence type="ECO:0000256" key="1">
    <source>
        <dbReference type="ARBA" id="ARBA00022801"/>
    </source>
</evidence>
<keyword evidence="6" id="KW-1185">Reference proteome</keyword>
<feature type="domain" description="Beta-galactosidase galactose-binding" evidence="4">
    <location>
        <begin position="169"/>
        <end position="228"/>
    </location>
</feature>
<keyword evidence="1" id="KW-0378">Hydrolase</keyword>
<dbReference type="Gene3D" id="2.60.120.260">
    <property type="entry name" value="Galactose-binding domain-like"/>
    <property type="match status" value="2"/>
</dbReference>
<gene>
    <name evidence="5" type="ORF">EG68_11115</name>
</gene>
<dbReference type="OrthoDB" id="1657402at2759"/>
<evidence type="ECO:0000259" key="4">
    <source>
        <dbReference type="Pfam" id="PF21467"/>
    </source>
</evidence>
<dbReference type="GO" id="GO:0005975">
    <property type="term" value="P:carbohydrate metabolic process"/>
    <property type="evidence" value="ECO:0007669"/>
    <property type="project" value="InterPro"/>
</dbReference>
<accession>A0A8S9YEN1</accession>
<proteinExistence type="predicted"/>
<organism evidence="5 6">
    <name type="scientific">Paragonimus skrjabini miyazakii</name>
    <dbReference type="NCBI Taxonomy" id="59628"/>
    <lineage>
        <taxon>Eukaryota</taxon>
        <taxon>Metazoa</taxon>
        <taxon>Spiralia</taxon>
        <taxon>Lophotrochozoa</taxon>
        <taxon>Platyhelminthes</taxon>
        <taxon>Trematoda</taxon>
        <taxon>Digenea</taxon>
        <taxon>Plagiorchiida</taxon>
        <taxon>Troglotremata</taxon>
        <taxon>Troglotrematidae</taxon>
        <taxon>Paragonimus</taxon>
    </lineage>
</organism>